<sequence length="110" mass="12664">MDVCWQNEDSQCGLASLAMVASAYDLHITLQKIRRRFPLSLKGMKLNRLIQIAQQLSFATRPLRLEMEHLRHCESELNSPINFWGKPKIPRRRGAASTLRSLCNARIDCK</sequence>
<name>A0AAE8F867_XANVA</name>
<dbReference type="InterPro" id="IPR005074">
    <property type="entry name" value="Peptidase_C39"/>
</dbReference>
<evidence type="ECO:0000313" key="3">
    <source>
        <dbReference type="Proteomes" id="UP000284283"/>
    </source>
</evidence>
<dbReference type="GO" id="GO:0008233">
    <property type="term" value="F:peptidase activity"/>
    <property type="evidence" value="ECO:0007669"/>
    <property type="project" value="InterPro"/>
</dbReference>
<proteinExistence type="predicted"/>
<reference evidence="2 3" key="1">
    <citation type="submission" date="2018-03" db="EMBL/GenBank/DDBJ databases">
        <authorList>
            <person name="Wu G."/>
        </authorList>
    </citation>
    <scope>NUCLEOTIDE SEQUENCE [LARGE SCALE GENOMIC DNA]</scope>
    <source>
        <strain evidence="2 3">SAM-118</strain>
    </source>
</reference>
<evidence type="ECO:0000313" key="2">
    <source>
        <dbReference type="EMBL" id="RNL03802.1"/>
    </source>
</evidence>
<organism evidence="2 3">
    <name type="scientific">Xanthomonas vasicola pv. vasculorum</name>
    <dbReference type="NCBI Taxonomy" id="325776"/>
    <lineage>
        <taxon>Bacteria</taxon>
        <taxon>Pseudomonadati</taxon>
        <taxon>Pseudomonadota</taxon>
        <taxon>Gammaproteobacteria</taxon>
        <taxon>Lysobacterales</taxon>
        <taxon>Lysobacteraceae</taxon>
        <taxon>Xanthomonas</taxon>
    </lineage>
</organism>
<evidence type="ECO:0000259" key="1">
    <source>
        <dbReference type="Pfam" id="PF03412"/>
    </source>
</evidence>
<dbReference type="AlphaFoldDB" id="A0AAE8F867"/>
<dbReference type="KEGG" id="xva:C7V42_15710"/>
<dbReference type="Gene3D" id="3.90.70.10">
    <property type="entry name" value="Cysteine proteinases"/>
    <property type="match status" value="1"/>
</dbReference>
<dbReference type="GO" id="GO:0016020">
    <property type="term" value="C:membrane"/>
    <property type="evidence" value="ECO:0007669"/>
    <property type="project" value="InterPro"/>
</dbReference>
<dbReference type="EMBL" id="PYTT01000074">
    <property type="protein sequence ID" value="RNL03802.1"/>
    <property type="molecule type" value="Genomic_DNA"/>
</dbReference>
<feature type="domain" description="Peptidase C39" evidence="1">
    <location>
        <begin position="4"/>
        <end position="78"/>
    </location>
</feature>
<dbReference type="Pfam" id="PF03412">
    <property type="entry name" value="Peptidase_C39"/>
    <property type="match status" value="1"/>
</dbReference>
<accession>A0AAE8F867</accession>
<comment type="caution">
    <text evidence="2">The sequence shown here is derived from an EMBL/GenBank/DDBJ whole genome shotgun (WGS) entry which is preliminary data.</text>
</comment>
<gene>
    <name evidence="2" type="ORF">C9386_07545</name>
</gene>
<dbReference type="GO" id="GO:0005524">
    <property type="term" value="F:ATP binding"/>
    <property type="evidence" value="ECO:0007669"/>
    <property type="project" value="InterPro"/>
</dbReference>
<dbReference type="Proteomes" id="UP000284283">
    <property type="component" value="Unassembled WGS sequence"/>
</dbReference>
<dbReference type="RefSeq" id="WP_087910828.1">
    <property type="nucleotide sequence ID" value="NZ_JAOEIS010000006.1"/>
</dbReference>
<dbReference type="GO" id="GO:0006508">
    <property type="term" value="P:proteolysis"/>
    <property type="evidence" value="ECO:0007669"/>
    <property type="project" value="InterPro"/>
</dbReference>
<protein>
    <recommendedName>
        <fullName evidence="1">Peptidase C39 domain-containing protein</fullName>
    </recommendedName>
</protein>